<comment type="function">
    <text evidence="4">Exhibits 3'-exonuclease activities and apurinic/apyrimidinic (AP) endonuclease (in vitro). Show preferential AP endonuclease activity on double-stranded DNA substrates and 3'- exonuclease activity on single-stranded DNA.</text>
</comment>
<dbReference type="PANTHER" id="PTHR46317:SF3">
    <property type="entry name" value="DEOXYRIBONUCLEASE TATDN3-RELATED"/>
    <property type="match status" value="1"/>
</dbReference>
<evidence type="ECO:0000313" key="6">
    <source>
        <dbReference type="Proteomes" id="UP000694395"/>
    </source>
</evidence>
<protein>
    <submittedName>
        <fullName evidence="5">Uncharacterized protein</fullName>
    </submittedName>
</protein>
<comment type="similarity">
    <text evidence="1">Belongs to the metallo-dependent hydrolases superfamily. TatD-type hydrolase family.</text>
</comment>
<sequence length="96" mass="10664">MHNFAGKPSVAVEEVQAGYFFFFSPAVSPKLIPLEHLCLETDSLVLEAEKHYRNEPKNTLLVCECIAQVNGITPQMVIHASTENALRLFLGSHTSH</sequence>
<organism evidence="5 6">
    <name type="scientific">Oncorhynchus mykiss</name>
    <name type="common">Rainbow trout</name>
    <name type="synonym">Salmo gairdneri</name>
    <dbReference type="NCBI Taxonomy" id="8022"/>
    <lineage>
        <taxon>Eukaryota</taxon>
        <taxon>Metazoa</taxon>
        <taxon>Chordata</taxon>
        <taxon>Craniata</taxon>
        <taxon>Vertebrata</taxon>
        <taxon>Euteleostomi</taxon>
        <taxon>Actinopterygii</taxon>
        <taxon>Neopterygii</taxon>
        <taxon>Teleostei</taxon>
        <taxon>Protacanthopterygii</taxon>
        <taxon>Salmoniformes</taxon>
        <taxon>Salmonidae</taxon>
        <taxon>Salmoninae</taxon>
        <taxon>Oncorhynchus</taxon>
    </lineage>
</organism>
<dbReference type="GO" id="GO:0046872">
    <property type="term" value="F:metal ion binding"/>
    <property type="evidence" value="ECO:0007669"/>
    <property type="project" value="UniProtKB-KW"/>
</dbReference>
<keyword evidence="2" id="KW-0479">Metal-binding</keyword>
<dbReference type="Proteomes" id="UP000694395">
    <property type="component" value="Chromosome 4"/>
</dbReference>
<proteinExistence type="inferred from homology"/>
<dbReference type="Pfam" id="PF01026">
    <property type="entry name" value="TatD_DNase"/>
    <property type="match status" value="1"/>
</dbReference>
<accession>A0A8K9X6Y2</accession>
<name>A0A8K9X6Y2_ONCMY</name>
<evidence type="ECO:0000256" key="2">
    <source>
        <dbReference type="ARBA" id="ARBA00022723"/>
    </source>
</evidence>
<evidence type="ECO:0000256" key="3">
    <source>
        <dbReference type="ARBA" id="ARBA00022801"/>
    </source>
</evidence>
<keyword evidence="3" id="KW-0378">Hydrolase</keyword>
<dbReference type="Gene3D" id="3.20.20.140">
    <property type="entry name" value="Metal-dependent hydrolases"/>
    <property type="match status" value="1"/>
</dbReference>
<evidence type="ECO:0000256" key="1">
    <source>
        <dbReference type="ARBA" id="ARBA00009275"/>
    </source>
</evidence>
<dbReference type="InterPro" id="IPR001130">
    <property type="entry name" value="TatD-like"/>
</dbReference>
<keyword evidence="6" id="KW-1185">Reference proteome</keyword>
<reference evidence="5" key="3">
    <citation type="submission" date="2025-09" db="UniProtKB">
        <authorList>
            <consortium name="Ensembl"/>
        </authorList>
    </citation>
    <scope>IDENTIFICATION</scope>
</reference>
<dbReference type="GO" id="GO:0016788">
    <property type="term" value="F:hydrolase activity, acting on ester bonds"/>
    <property type="evidence" value="ECO:0007669"/>
    <property type="project" value="InterPro"/>
</dbReference>
<reference evidence="5" key="2">
    <citation type="submission" date="2025-08" db="UniProtKB">
        <authorList>
            <consortium name="Ensembl"/>
        </authorList>
    </citation>
    <scope>IDENTIFICATION</scope>
</reference>
<evidence type="ECO:0000256" key="4">
    <source>
        <dbReference type="ARBA" id="ARBA00093287"/>
    </source>
</evidence>
<dbReference type="GeneTree" id="ENSGT00940000180392"/>
<dbReference type="InterPro" id="IPR032466">
    <property type="entry name" value="Metal_Hydrolase"/>
</dbReference>
<dbReference type="AlphaFoldDB" id="A0A8K9X6Y2"/>
<dbReference type="PANTHER" id="PTHR46317">
    <property type="entry name" value="HYDROLASE OF PHP SUPERFAMILY-RELATED PROTEIN"/>
    <property type="match status" value="1"/>
</dbReference>
<dbReference type="SUPFAM" id="SSF51556">
    <property type="entry name" value="Metallo-dependent hydrolases"/>
    <property type="match status" value="1"/>
</dbReference>
<dbReference type="Ensembl" id="ENSOMYT00000149486.1">
    <property type="protein sequence ID" value="ENSOMYP00000128810.1"/>
    <property type="gene ID" value="ENSOMYG00000072868.1"/>
</dbReference>
<evidence type="ECO:0000313" key="5">
    <source>
        <dbReference type="Ensembl" id="ENSOMYP00000128810.1"/>
    </source>
</evidence>
<reference evidence="5" key="1">
    <citation type="submission" date="2020-07" db="EMBL/GenBank/DDBJ databases">
        <title>A long reads based de novo assembly of the rainbow trout Arlee double haploid line genome.</title>
        <authorList>
            <person name="Gao G."/>
            <person name="Palti Y."/>
        </authorList>
    </citation>
    <scope>NUCLEOTIDE SEQUENCE [LARGE SCALE GENOMIC DNA]</scope>
</reference>